<organism evidence="1 2">
    <name type="scientific">Actinokineospora iranica</name>
    <dbReference type="NCBI Taxonomy" id="1271860"/>
    <lineage>
        <taxon>Bacteria</taxon>
        <taxon>Bacillati</taxon>
        <taxon>Actinomycetota</taxon>
        <taxon>Actinomycetes</taxon>
        <taxon>Pseudonocardiales</taxon>
        <taxon>Pseudonocardiaceae</taxon>
        <taxon>Actinokineospora</taxon>
    </lineage>
</organism>
<dbReference type="STRING" id="1271860.SAMN05216174_11582"/>
<dbReference type="AlphaFoldDB" id="A0A1G6WPF3"/>
<accession>A0A1G6WPF3</accession>
<dbReference type="OrthoDB" id="796761at2"/>
<keyword evidence="2" id="KW-1185">Reference proteome</keyword>
<proteinExistence type="predicted"/>
<name>A0A1G6WPF3_9PSEU</name>
<evidence type="ECO:0000313" key="1">
    <source>
        <dbReference type="EMBL" id="SDD66976.1"/>
    </source>
</evidence>
<dbReference type="Proteomes" id="UP000199501">
    <property type="component" value="Unassembled WGS sequence"/>
</dbReference>
<dbReference type="EMBL" id="FMZZ01000015">
    <property type="protein sequence ID" value="SDD66976.1"/>
    <property type="molecule type" value="Genomic_DNA"/>
</dbReference>
<dbReference type="InterPro" id="IPR026337">
    <property type="entry name" value="AKG_HExxH"/>
</dbReference>
<evidence type="ECO:0000313" key="2">
    <source>
        <dbReference type="Proteomes" id="UP000199501"/>
    </source>
</evidence>
<sequence>MTPAPCDSPGSRHRLSTADLATLARGGGGKPIMRTLVAARRSRTLQLIRLLASHNLLTRSAWNLLAEVRRHSPEAADRVLDSPSVGAWATQTVLALRRNTPARPEDLAYLAAAAAIRGEVDAVVELPPSPHPVLPSLGVLPTPISGPVITSALTWTPDPEITLPGGVTFTIHRRWPAPPTSDLHLARSVDIPEWQDRIARAWALLRTHHPEVADELATGVTVLAPLEPAADGVSSVTMSDAFGCLFLSLGPDDTTVAVTLAHEVQHTKLVALMDLFPLVDPTHKARYYAPWRADPRPITGLLHGTYAYLGVTAFWRAHRAVEPHGQAGREFARWRSGSLLGCRTLLTSGGLTEVGHEFVTGMTAALSEWADEPVPPADRTAAFRLLAEHREDWLTRHS</sequence>
<reference evidence="2" key="1">
    <citation type="submission" date="2016-10" db="EMBL/GenBank/DDBJ databases">
        <authorList>
            <person name="Varghese N."/>
            <person name="Submissions S."/>
        </authorList>
    </citation>
    <scope>NUCLEOTIDE SEQUENCE [LARGE SCALE GENOMIC DNA]</scope>
    <source>
        <strain evidence="2">IBRC-M 10403</strain>
    </source>
</reference>
<dbReference type="NCBIfam" id="TIGR04267">
    <property type="entry name" value="mod_HExxH"/>
    <property type="match status" value="1"/>
</dbReference>
<protein>
    <submittedName>
        <fullName evidence="1">HEXXH motif-containing protein</fullName>
    </submittedName>
</protein>
<dbReference type="RefSeq" id="WP_091455586.1">
    <property type="nucleotide sequence ID" value="NZ_FMZZ01000015.1"/>
</dbReference>
<gene>
    <name evidence="1" type="ORF">SAMN05216174_11582</name>
</gene>